<feature type="transmembrane region" description="Helical" evidence="1">
    <location>
        <begin position="130"/>
        <end position="153"/>
    </location>
</feature>
<feature type="transmembrane region" description="Helical" evidence="1">
    <location>
        <begin position="368"/>
        <end position="391"/>
    </location>
</feature>
<feature type="transmembrane region" description="Helical" evidence="1">
    <location>
        <begin position="21"/>
        <end position="49"/>
    </location>
</feature>
<feature type="transmembrane region" description="Helical" evidence="1">
    <location>
        <begin position="61"/>
        <end position="84"/>
    </location>
</feature>
<keyword evidence="3" id="KW-1185">Reference proteome</keyword>
<name>A0ABV9F980_9BACL</name>
<feature type="transmembrane region" description="Helical" evidence="1">
    <location>
        <begin position="165"/>
        <end position="184"/>
    </location>
</feature>
<feature type="transmembrane region" description="Helical" evidence="1">
    <location>
        <begin position="398"/>
        <end position="417"/>
    </location>
</feature>
<feature type="transmembrane region" description="Helical" evidence="1">
    <location>
        <begin position="104"/>
        <end position="124"/>
    </location>
</feature>
<dbReference type="InterPro" id="IPR013783">
    <property type="entry name" value="Ig-like_fold"/>
</dbReference>
<dbReference type="Pfam" id="PF08757">
    <property type="entry name" value="CotH"/>
    <property type="match status" value="1"/>
</dbReference>
<feature type="transmembrane region" description="Helical" evidence="1">
    <location>
        <begin position="334"/>
        <end position="356"/>
    </location>
</feature>
<dbReference type="Pfam" id="PF16933">
    <property type="entry name" value="PelG"/>
    <property type="match status" value="1"/>
</dbReference>
<evidence type="ECO:0000313" key="2">
    <source>
        <dbReference type="EMBL" id="MFC4596609.1"/>
    </source>
</evidence>
<dbReference type="InterPro" id="IPR031617">
    <property type="entry name" value="PelG"/>
</dbReference>
<comment type="caution">
    <text evidence="2">The sequence shown here is derived from an EMBL/GenBank/DDBJ whole genome shotgun (WGS) entry which is preliminary data.</text>
</comment>
<proteinExistence type="predicted"/>
<keyword evidence="1" id="KW-0812">Transmembrane</keyword>
<reference evidence="3" key="1">
    <citation type="journal article" date="2019" name="Int. J. Syst. Evol. Microbiol.">
        <title>The Global Catalogue of Microorganisms (GCM) 10K type strain sequencing project: providing services to taxonomists for standard genome sequencing and annotation.</title>
        <authorList>
            <consortium name="The Broad Institute Genomics Platform"/>
            <consortium name="The Broad Institute Genome Sequencing Center for Infectious Disease"/>
            <person name="Wu L."/>
            <person name="Ma J."/>
        </authorList>
    </citation>
    <scope>NUCLEOTIDE SEQUENCE [LARGE SCALE GENOMIC DNA]</scope>
    <source>
        <strain evidence="3">CCUG 49571</strain>
    </source>
</reference>
<feature type="transmembrane region" description="Helical" evidence="1">
    <location>
        <begin position="277"/>
        <end position="295"/>
    </location>
</feature>
<evidence type="ECO:0000256" key="1">
    <source>
        <dbReference type="SAM" id="Phobius"/>
    </source>
</evidence>
<accession>A0ABV9F980</accession>
<dbReference type="InterPro" id="IPR014867">
    <property type="entry name" value="Spore_coat_CotH_CotH2/3/7"/>
</dbReference>
<dbReference type="PANTHER" id="PTHR40050">
    <property type="entry name" value="INNER SPORE COAT PROTEIN H"/>
    <property type="match status" value="1"/>
</dbReference>
<sequence length="1029" mass="119291">MAGIGFELRKLFRKEGLLNNLRAYAYSSMTTVGPMILCMSLIIILQRLMSIHDGTYLDWELYIATVSYCFIFSIVMTSGISLVVTRYVSDCLYTKQFRRLMSSYYGVLSIIVPIASITAAIFLSRVDGSLAYKFSAFFFFVFLVMIWIQGVYLSALKDYMRIARSFLSGAGIAVLVAWVLMKYFSISTLLGAFIGLDAGFLTICLLTGLHMHHKFPKADSGKYYEFLLHMKKYPALFFSGMLVYSGIYLHNFVYWFSENGQLIGGAYRVFMFYDVPVFYAFLTVLPTLVTFVVSVETSFFEKFRHYYLYISADGTIQDIQNAKKQMQKTLMREISFLMEIQLVVTVLSLGAGMLLLPKIGFTMQQLDLFIILALAYYLFIMLFSFVHILMYFDDRKGVLWTSLLFVALNIGCTIATMQLNYDGLGMFIASFVSLLAVSARLLYVVRNIDYYTFCAQPISNKARHKRGKGKAGIVATMLVACLLATACSSGPPSQIEANDSPAKMITVDHDYRLKDDKRLYNRDQDDSLKALYVTVLPAKGENSSFDWYALNRQVDKELGKSLEVIVQEGLPDGSGPKSGMFEHDATAANASIAVRGNSAWSRVQKSYRLKLYEETGLYMDQRTLNLNKHIDDLSRLRNKLSFDLMETLPDMTSLRTQFVRLYVKDLSQGEKEAPYVDYGLYTNVEQPNKRFLKAHMLDPNAYLYKVKFFEFHRYPDQIKSTTDETYDVAKFEEILEIKGREEHDKLIAMLEAVNDYSIPIEETVEKYFDLDNFLTWTAMNILMDNMDTDANNFFLYSPLNIDKWYFLPWDYDGGWELQRNMKFIRPYQAGLSNYWGVELHNRYFRNQENVNKLTEKMEELSQYINEETVKAQIDKYRAIVEPFVGRMPDIQYLPDRLSAYDEDIQRIIDTPKRALERYYDDLEKPKPFYLNEATQRDGRIYFDWGVSFDLQADELTYEMVIAKNKEFTDIVYENKQLREISHSIPELAPGRYFWRVDVVDDKGNRQFNFEIYTDEEGDMYYGIKDFEVN</sequence>
<dbReference type="Proteomes" id="UP001596028">
    <property type="component" value="Unassembled WGS sequence"/>
</dbReference>
<feature type="transmembrane region" description="Helical" evidence="1">
    <location>
        <begin position="233"/>
        <end position="257"/>
    </location>
</feature>
<evidence type="ECO:0000313" key="3">
    <source>
        <dbReference type="Proteomes" id="UP001596028"/>
    </source>
</evidence>
<organism evidence="2 3">
    <name type="scientific">Cohnella hongkongensis</name>
    <dbReference type="NCBI Taxonomy" id="178337"/>
    <lineage>
        <taxon>Bacteria</taxon>
        <taxon>Bacillati</taxon>
        <taxon>Bacillota</taxon>
        <taxon>Bacilli</taxon>
        <taxon>Bacillales</taxon>
        <taxon>Paenibacillaceae</taxon>
        <taxon>Cohnella</taxon>
    </lineage>
</organism>
<gene>
    <name evidence="2" type="primary">pelG</name>
    <name evidence="2" type="ORF">ACFO3S_00020</name>
</gene>
<keyword evidence="1" id="KW-0472">Membrane</keyword>
<dbReference type="RefSeq" id="WP_378090926.1">
    <property type="nucleotide sequence ID" value="NZ_JBHSEP010000001.1"/>
</dbReference>
<dbReference type="PANTHER" id="PTHR40050:SF1">
    <property type="entry name" value="INNER SPORE COAT PROTEIN H"/>
    <property type="match status" value="1"/>
</dbReference>
<keyword evidence="1" id="KW-1133">Transmembrane helix</keyword>
<feature type="transmembrane region" description="Helical" evidence="1">
    <location>
        <begin position="471"/>
        <end position="491"/>
    </location>
</feature>
<feature type="transmembrane region" description="Helical" evidence="1">
    <location>
        <begin position="190"/>
        <end position="212"/>
    </location>
</feature>
<dbReference type="EMBL" id="JBHSEP010000001">
    <property type="protein sequence ID" value="MFC4596609.1"/>
    <property type="molecule type" value="Genomic_DNA"/>
</dbReference>
<dbReference type="Gene3D" id="2.60.40.10">
    <property type="entry name" value="Immunoglobulins"/>
    <property type="match status" value="1"/>
</dbReference>
<feature type="transmembrane region" description="Helical" evidence="1">
    <location>
        <begin position="423"/>
        <end position="443"/>
    </location>
</feature>
<protein>
    <submittedName>
        <fullName evidence="2">Exopolysaccharide Pel transporter PelG</fullName>
    </submittedName>
</protein>